<protein>
    <recommendedName>
        <fullName evidence="5">Beta-xylanase</fullName>
        <ecNumber evidence="5">3.2.1.8</ecNumber>
    </recommendedName>
</protein>
<sequence length="381" mass="43920">MNILRVSLLTIGLIAFSLPFISVKSQVPNTDQKPFGLKDAFEGKFLIGTALNMNQIWRSHQAPIKVLKQHFNSIVAENSMKSMFLQPREGEFNFKNADLFVEFGKKNDMEIIGHTLIWHSQAPRWFFSDKEGQDVSREVLIERMRQHIHTVVSRYKGQIKGWDVVNEVILDNGEWRKSKFYEIIGDDFIKLAFQFAHEADPEAELYYNDYNTAIPAKREGIGRVIKQILDSGGRVDAIGMQEHHGLHFPSLNEVENSIKYFSNLGVDVMVTEMDISVLPHARPNAGANISDTSAFRKELNPYPDGLPDDVMLQLGKRYIDFFRLYLKHQDKISRVTLWGISDKDSWLNNFPVRGRTNYPLLFDRQYNPKPFVKEIIALAKE</sequence>
<evidence type="ECO:0000256" key="5">
    <source>
        <dbReference type="RuleBase" id="RU361174"/>
    </source>
</evidence>
<dbReference type="SMART" id="SM00633">
    <property type="entry name" value="Glyco_10"/>
    <property type="match status" value="1"/>
</dbReference>
<dbReference type="PANTHER" id="PTHR31490">
    <property type="entry name" value="GLYCOSYL HYDROLASE"/>
    <property type="match status" value="1"/>
</dbReference>
<proteinExistence type="inferred from homology"/>
<comment type="similarity">
    <text evidence="5">Belongs to the glycosyl hydrolase 10 (cellulase F) family.</text>
</comment>
<keyword evidence="3 5" id="KW-0326">Glycosidase</keyword>
<gene>
    <name evidence="7" type="ORF">WKR92_02970</name>
</gene>
<keyword evidence="8" id="KW-1185">Reference proteome</keyword>
<dbReference type="RefSeq" id="WP_375556348.1">
    <property type="nucleotide sequence ID" value="NZ_JBBVGT010000002.1"/>
</dbReference>
<evidence type="ECO:0000256" key="2">
    <source>
        <dbReference type="ARBA" id="ARBA00023277"/>
    </source>
</evidence>
<dbReference type="SUPFAM" id="SSF51445">
    <property type="entry name" value="(Trans)glycosidases"/>
    <property type="match status" value="1"/>
</dbReference>
<reference evidence="7 8" key="1">
    <citation type="submission" date="2024-04" db="EMBL/GenBank/DDBJ databases">
        <title>Albibacterium profundi sp. nov., isolated from sediment of the Challenger Deep of Mariana Trench.</title>
        <authorList>
            <person name="Wang Y."/>
        </authorList>
    </citation>
    <scope>NUCLEOTIDE SEQUENCE [LARGE SCALE GENOMIC DNA]</scope>
    <source>
        <strain evidence="7 8">RHL897</strain>
    </source>
</reference>
<keyword evidence="2 5" id="KW-0119">Carbohydrate metabolism</keyword>
<dbReference type="InterPro" id="IPR017853">
    <property type="entry name" value="GH"/>
</dbReference>
<evidence type="ECO:0000313" key="7">
    <source>
        <dbReference type="EMBL" id="MFB5944788.1"/>
    </source>
</evidence>
<evidence type="ECO:0000256" key="4">
    <source>
        <dbReference type="ARBA" id="ARBA00023326"/>
    </source>
</evidence>
<dbReference type="EMBL" id="JBBVGT010000002">
    <property type="protein sequence ID" value="MFB5944788.1"/>
    <property type="molecule type" value="Genomic_DNA"/>
</dbReference>
<dbReference type="InterPro" id="IPR001000">
    <property type="entry name" value="GH10_dom"/>
</dbReference>
<dbReference type="PANTHER" id="PTHR31490:SF90">
    <property type="entry name" value="ENDO-1,4-BETA-XYLANASE A"/>
    <property type="match status" value="1"/>
</dbReference>
<comment type="caution">
    <text evidence="7">The sequence shown here is derived from an EMBL/GenBank/DDBJ whole genome shotgun (WGS) entry which is preliminary data.</text>
</comment>
<dbReference type="Pfam" id="PF00331">
    <property type="entry name" value="Glyco_hydro_10"/>
    <property type="match status" value="1"/>
</dbReference>
<feature type="domain" description="GH10" evidence="6">
    <location>
        <begin position="31"/>
        <end position="378"/>
    </location>
</feature>
<keyword evidence="4 5" id="KW-0624">Polysaccharide degradation</keyword>
<evidence type="ECO:0000313" key="8">
    <source>
        <dbReference type="Proteomes" id="UP001580928"/>
    </source>
</evidence>
<accession>A0ABV5CB63</accession>
<dbReference type="InterPro" id="IPR044846">
    <property type="entry name" value="GH10"/>
</dbReference>
<evidence type="ECO:0000256" key="1">
    <source>
        <dbReference type="ARBA" id="ARBA00022801"/>
    </source>
</evidence>
<organism evidence="7 8">
    <name type="scientific">Albibacterium profundi</name>
    <dbReference type="NCBI Taxonomy" id="3134906"/>
    <lineage>
        <taxon>Bacteria</taxon>
        <taxon>Pseudomonadati</taxon>
        <taxon>Bacteroidota</taxon>
        <taxon>Sphingobacteriia</taxon>
        <taxon>Sphingobacteriales</taxon>
        <taxon>Sphingobacteriaceae</taxon>
        <taxon>Albibacterium</taxon>
    </lineage>
</organism>
<dbReference type="EC" id="3.2.1.8" evidence="5"/>
<name>A0ABV5CB63_9SPHI</name>
<comment type="catalytic activity">
    <reaction evidence="5">
        <text>Endohydrolysis of (1-&gt;4)-beta-D-xylosidic linkages in xylans.</text>
        <dbReference type="EC" id="3.2.1.8"/>
    </reaction>
</comment>
<keyword evidence="1 5" id="KW-0378">Hydrolase</keyword>
<dbReference type="PROSITE" id="PS51760">
    <property type="entry name" value="GH10_2"/>
    <property type="match status" value="1"/>
</dbReference>
<evidence type="ECO:0000259" key="6">
    <source>
        <dbReference type="PROSITE" id="PS51760"/>
    </source>
</evidence>
<dbReference type="Gene3D" id="3.20.20.80">
    <property type="entry name" value="Glycosidases"/>
    <property type="match status" value="1"/>
</dbReference>
<dbReference type="Proteomes" id="UP001580928">
    <property type="component" value="Unassembled WGS sequence"/>
</dbReference>
<dbReference type="PRINTS" id="PR00134">
    <property type="entry name" value="GLHYDRLASE10"/>
</dbReference>
<evidence type="ECO:0000256" key="3">
    <source>
        <dbReference type="ARBA" id="ARBA00023295"/>
    </source>
</evidence>